<keyword evidence="2" id="KW-1185">Reference proteome</keyword>
<dbReference type="InterPro" id="IPR018743">
    <property type="entry name" value="DUF2292"/>
</dbReference>
<gene>
    <name evidence="1" type="ORF">H0185_17890</name>
</gene>
<evidence type="ECO:0000313" key="2">
    <source>
        <dbReference type="Proteomes" id="UP000769780"/>
    </source>
</evidence>
<sequence length="44" mass="5071">MSQHVETMLQNVKYGSITLVIQDGKVIQIEKNEKVRLQSNKRAD</sequence>
<dbReference type="Pfam" id="PF10055">
    <property type="entry name" value="DUF2292"/>
    <property type="match status" value="1"/>
</dbReference>
<accession>A0ABS7K8S5</accession>
<dbReference type="Proteomes" id="UP000769780">
    <property type="component" value="Unassembled WGS sequence"/>
</dbReference>
<proteinExistence type="predicted"/>
<reference evidence="1 2" key="1">
    <citation type="submission" date="2020-07" db="EMBL/GenBank/DDBJ databases">
        <title>Fungal Genomes of the International Space Station.</title>
        <authorList>
            <person name="Seuylemezian A."/>
            <person name="Singh N.K."/>
            <person name="Wood J."/>
            <person name="Venkateswaran K."/>
        </authorList>
    </citation>
    <scope>NUCLEOTIDE SEQUENCE [LARGE SCALE GENOMIC DNA]</scope>
    <source>
        <strain evidence="1 2">PL-B2</strain>
    </source>
</reference>
<organism evidence="1 2">
    <name type="scientific">Mesobacillus maritimus</name>
    <dbReference type="NCBI Taxonomy" id="1643336"/>
    <lineage>
        <taxon>Bacteria</taxon>
        <taxon>Bacillati</taxon>
        <taxon>Bacillota</taxon>
        <taxon>Bacilli</taxon>
        <taxon>Bacillales</taxon>
        <taxon>Bacillaceae</taxon>
        <taxon>Mesobacillus</taxon>
    </lineage>
</organism>
<dbReference type="EMBL" id="JACWFH010000025">
    <property type="protein sequence ID" value="MBY0098639.1"/>
    <property type="molecule type" value="Genomic_DNA"/>
</dbReference>
<name>A0ABS7K8S5_9BACI</name>
<comment type="caution">
    <text evidence="1">The sequence shown here is derived from an EMBL/GenBank/DDBJ whole genome shotgun (WGS) entry which is preliminary data.</text>
</comment>
<protein>
    <submittedName>
        <fullName evidence="1">YezD family protein</fullName>
    </submittedName>
</protein>
<evidence type="ECO:0000313" key="1">
    <source>
        <dbReference type="EMBL" id="MBY0098639.1"/>
    </source>
</evidence>